<dbReference type="Gene3D" id="2.60.40.10">
    <property type="entry name" value="Immunoglobulins"/>
    <property type="match status" value="1"/>
</dbReference>
<feature type="domain" description="CBM20" evidence="2">
    <location>
        <begin position="27"/>
        <end position="133"/>
    </location>
</feature>
<gene>
    <name evidence="3" type="ORF">NZ35_21725</name>
</gene>
<protein>
    <submittedName>
        <fullName evidence="3">Carbohydrate-binding protein</fullName>
    </submittedName>
</protein>
<dbReference type="Proteomes" id="UP000030564">
    <property type="component" value="Unassembled WGS sequence"/>
</dbReference>
<dbReference type="InterPro" id="IPR013784">
    <property type="entry name" value="Carb-bd-like_fold"/>
</dbReference>
<dbReference type="PATRIC" id="fig|587753.9.peg.3003"/>
<evidence type="ECO:0000259" key="2">
    <source>
        <dbReference type="PROSITE" id="PS51166"/>
    </source>
</evidence>
<dbReference type="EMBL" id="JSFK01000024">
    <property type="protein sequence ID" value="KHA71236.1"/>
    <property type="molecule type" value="Genomic_DNA"/>
</dbReference>
<dbReference type="AlphaFoldDB" id="A0A0A6FEL4"/>
<dbReference type="SMART" id="SM01065">
    <property type="entry name" value="CBM_2"/>
    <property type="match status" value="1"/>
</dbReference>
<dbReference type="Pfam" id="PF00686">
    <property type="entry name" value="CBM_20"/>
    <property type="match status" value="1"/>
</dbReference>
<evidence type="ECO:0000313" key="3">
    <source>
        <dbReference type="EMBL" id="KHA71236.1"/>
    </source>
</evidence>
<dbReference type="PROSITE" id="PS51166">
    <property type="entry name" value="CBM20"/>
    <property type="match status" value="1"/>
</dbReference>
<proteinExistence type="predicted"/>
<dbReference type="SUPFAM" id="SSF49452">
    <property type="entry name" value="Starch-binding domain-like"/>
    <property type="match status" value="1"/>
</dbReference>
<dbReference type="InterPro" id="IPR002044">
    <property type="entry name" value="CBM20"/>
</dbReference>
<dbReference type="GO" id="GO:2001070">
    <property type="term" value="F:starch binding"/>
    <property type="evidence" value="ECO:0007669"/>
    <property type="project" value="InterPro"/>
</dbReference>
<name>A0A0A6FEL4_9PSED</name>
<dbReference type="InterPro" id="IPR013783">
    <property type="entry name" value="Ig-like_fold"/>
</dbReference>
<reference evidence="3 4" key="1">
    <citation type="submission" date="2014-10" db="EMBL/GenBank/DDBJ databases">
        <title>Draft genome sequence of Pseudomonas chlororaphis EA105.</title>
        <authorList>
            <person name="McCully L.M."/>
            <person name="Bitzer A.S."/>
            <person name="Spence C."/>
            <person name="Bais H."/>
            <person name="Silby M.W."/>
        </authorList>
    </citation>
    <scope>NUCLEOTIDE SEQUENCE [LARGE SCALE GENOMIC DNA]</scope>
    <source>
        <strain evidence="3 4">EA105</strain>
    </source>
</reference>
<feature type="signal peptide" evidence="1">
    <location>
        <begin position="1"/>
        <end position="22"/>
    </location>
</feature>
<evidence type="ECO:0000313" key="4">
    <source>
        <dbReference type="Proteomes" id="UP000030564"/>
    </source>
</evidence>
<keyword evidence="1" id="KW-0732">Signal</keyword>
<sequence>MSRNCYLLPLGFVLSAMLPAVADAGATWTYLYLEANFRCDNGVTAQGYSVYAVGNVPELGNWDTEKAVLLGSAAYPSWSGKIKFTKAKPGDVIEWKCIIRNEKPPYDVKTWQSGPDNQVTMTFSASLQTTGQF</sequence>
<organism evidence="3 4">
    <name type="scientific">Pseudomonas chlororaphis</name>
    <dbReference type="NCBI Taxonomy" id="587753"/>
    <lineage>
        <taxon>Bacteria</taxon>
        <taxon>Pseudomonadati</taxon>
        <taxon>Pseudomonadota</taxon>
        <taxon>Gammaproteobacteria</taxon>
        <taxon>Pseudomonadales</taxon>
        <taxon>Pseudomonadaceae</taxon>
        <taxon>Pseudomonas</taxon>
    </lineage>
</organism>
<evidence type="ECO:0000256" key="1">
    <source>
        <dbReference type="SAM" id="SignalP"/>
    </source>
</evidence>
<feature type="chain" id="PRO_5002016087" evidence="1">
    <location>
        <begin position="23"/>
        <end position="133"/>
    </location>
</feature>
<accession>A0A0A6FEL4</accession>
<comment type="caution">
    <text evidence="3">The sequence shown here is derived from an EMBL/GenBank/DDBJ whole genome shotgun (WGS) entry which is preliminary data.</text>
</comment>
<dbReference type="OrthoDB" id="9805159at2"/>